<dbReference type="GO" id="GO:0006952">
    <property type="term" value="P:defense response"/>
    <property type="evidence" value="ECO:0007669"/>
    <property type="project" value="InterPro"/>
</dbReference>
<comment type="caution">
    <text evidence="4">The sequence shown here is derived from an EMBL/GenBank/DDBJ whole genome shotgun (WGS) entry which is preliminary data.</text>
</comment>
<dbReference type="EMBL" id="JAYWIO010000003">
    <property type="protein sequence ID" value="KAK7276378.1"/>
    <property type="molecule type" value="Genomic_DNA"/>
</dbReference>
<dbReference type="Proteomes" id="UP001372338">
    <property type="component" value="Unassembled WGS sequence"/>
</dbReference>
<keyword evidence="5" id="KW-1185">Reference proteome</keyword>
<feature type="compositionally biased region" description="Low complexity" evidence="1">
    <location>
        <begin position="29"/>
        <end position="39"/>
    </location>
</feature>
<evidence type="ECO:0000259" key="3">
    <source>
        <dbReference type="Pfam" id="PF07231"/>
    </source>
</evidence>
<evidence type="ECO:0000313" key="4">
    <source>
        <dbReference type="EMBL" id="KAK7276378.1"/>
    </source>
</evidence>
<protein>
    <recommendedName>
        <fullName evidence="6">Nematode resistance protein-like HSPRO2</fullName>
    </recommendedName>
</protein>
<name>A0AAN9FQY4_CROPI</name>
<accession>A0AAN9FQY4</accession>
<evidence type="ECO:0000259" key="2">
    <source>
        <dbReference type="Pfam" id="PF07014"/>
    </source>
</evidence>
<dbReference type="InterPro" id="IPR038759">
    <property type="entry name" value="HSPRO1/HSPRO2"/>
</dbReference>
<dbReference type="Pfam" id="PF07014">
    <property type="entry name" value="Hs1pro-1_C"/>
    <property type="match status" value="1"/>
</dbReference>
<sequence length="453" mass="51411">MVDLHWKSNMVNSNNISPKSPKLSLPDKQLPTTLSLPTLQQPPFPKNDISPASSHVCAAYDNYLHLPNLRKLWASNDFPNWNNEPVLKPALQALEITFRFISTVLSDPRPYVNRREWTRRLDSLATSQVQIIALLCEDEELNPETRGTAPVTDANGFGNGRSYSEASFISRLATWHVSRDVAQRILFSVEREMSRCSYTLGLGEANLAGKPILRYDAVCKPNEVHALETTAYDHVGNYETRSLHATHQILESWSRASRVLVERITDSIDSGRFEKAAMDCYAVERIWKLLTEIEDLHLMMDPDDFLKMKKHLGIRSNGETVPFCFRSKELVEMAKMCKDLKKKVPVILAVEVDPKGGPAMVEAAMKVYAEKRSEFEKVHVLQAMQGIEAAMKRFFYAYKQVVAVVMGSAEFNGSRFDSVDSLTQIFLEPTYFPTLDAAKTFLGYYWDNNNNNN</sequence>
<dbReference type="PANTHER" id="PTHR34795:SF2">
    <property type="entry name" value="NEMATODE RESISTANCE HSPRO2-LIKE PROTEIN"/>
    <property type="match status" value="1"/>
</dbReference>
<feature type="region of interest" description="Disordered" evidence="1">
    <location>
        <begin position="13"/>
        <end position="43"/>
    </location>
</feature>
<evidence type="ECO:0008006" key="6">
    <source>
        <dbReference type="Google" id="ProtNLM"/>
    </source>
</evidence>
<dbReference type="SUPFAM" id="SSF140959">
    <property type="entry name" value="Indolic compounds 2,3-dioxygenase-like"/>
    <property type="match status" value="1"/>
</dbReference>
<gene>
    <name evidence="4" type="ORF">RIF29_17517</name>
</gene>
<dbReference type="InterPro" id="IPR009869">
    <property type="entry name" value="HSPRO1_N"/>
</dbReference>
<dbReference type="InterPro" id="IPR037217">
    <property type="entry name" value="Trp/Indoleamine_2_3_dOase-like"/>
</dbReference>
<dbReference type="InterPro" id="IPR009743">
    <property type="entry name" value="Hs1pro-1_C"/>
</dbReference>
<evidence type="ECO:0000256" key="1">
    <source>
        <dbReference type="SAM" id="MobiDB-lite"/>
    </source>
</evidence>
<evidence type="ECO:0000313" key="5">
    <source>
        <dbReference type="Proteomes" id="UP001372338"/>
    </source>
</evidence>
<dbReference type="GO" id="GO:0019441">
    <property type="term" value="P:L-tryptophan catabolic process to kynurenine"/>
    <property type="evidence" value="ECO:0007669"/>
    <property type="project" value="InterPro"/>
</dbReference>
<dbReference type="Gene3D" id="1.20.58.480">
    <property type="match status" value="1"/>
</dbReference>
<dbReference type="PANTHER" id="PTHR34795">
    <property type="entry name" value="NEMATODE RESISTANCE PROTEIN-LIKE HSPRO1"/>
    <property type="match status" value="1"/>
</dbReference>
<dbReference type="AlphaFoldDB" id="A0AAN9FQY4"/>
<feature type="domain" description="Hs1pro-1 C-terminal" evidence="2">
    <location>
        <begin position="193"/>
        <end position="448"/>
    </location>
</feature>
<organism evidence="4 5">
    <name type="scientific">Crotalaria pallida</name>
    <name type="common">Smooth rattlebox</name>
    <name type="synonym">Crotalaria striata</name>
    <dbReference type="NCBI Taxonomy" id="3830"/>
    <lineage>
        <taxon>Eukaryota</taxon>
        <taxon>Viridiplantae</taxon>
        <taxon>Streptophyta</taxon>
        <taxon>Embryophyta</taxon>
        <taxon>Tracheophyta</taxon>
        <taxon>Spermatophyta</taxon>
        <taxon>Magnoliopsida</taxon>
        <taxon>eudicotyledons</taxon>
        <taxon>Gunneridae</taxon>
        <taxon>Pentapetalae</taxon>
        <taxon>rosids</taxon>
        <taxon>fabids</taxon>
        <taxon>Fabales</taxon>
        <taxon>Fabaceae</taxon>
        <taxon>Papilionoideae</taxon>
        <taxon>50 kb inversion clade</taxon>
        <taxon>genistoids sensu lato</taxon>
        <taxon>core genistoids</taxon>
        <taxon>Crotalarieae</taxon>
        <taxon>Crotalaria</taxon>
    </lineage>
</organism>
<dbReference type="GO" id="GO:0046872">
    <property type="term" value="F:metal ion binding"/>
    <property type="evidence" value="ECO:0007669"/>
    <property type="project" value="InterPro"/>
</dbReference>
<feature type="domain" description="Nematode resistance protein-like HSPRO1 N-terminal" evidence="3">
    <location>
        <begin position="1"/>
        <end position="190"/>
    </location>
</feature>
<dbReference type="Pfam" id="PF07231">
    <property type="entry name" value="Hs1pro-1_N"/>
    <property type="match status" value="1"/>
</dbReference>
<reference evidence="4 5" key="1">
    <citation type="submission" date="2024-01" db="EMBL/GenBank/DDBJ databases">
        <title>The genomes of 5 underutilized Papilionoideae crops provide insights into root nodulation and disease resistanc.</title>
        <authorList>
            <person name="Yuan L."/>
        </authorList>
    </citation>
    <scope>NUCLEOTIDE SEQUENCE [LARGE SCALE GENOMIC DNA]</scope>
    <source>
        <strain evidence="4">ZHUSHIDOU_FW_LH</strain>
        <tissue evidence="4">Leaf</tissue>
    </source>
</reference>
<dbReference type="GO" id="GO:0020037">
    <property type="term" value="F:heme binding"/>
    <property type="evidence" value="ECO:0007669"/>
    <property type="project" value="InterPro"/>
</dbReference>
<proteinExistence type="predicted"/>